<dbReference type="OrthoDB" id="9873301at2"/>
<organism evidence="1 2">
    <name type="scientific">Bradyrhizobium stylosanthis</name>
    <dbReference type="NCBI Taxonomy" id="1803665"/>
    <lineage>
        <taxon>Bacteria</taxon>
        <taxon>Pseudomonadati</taxon>
        <taxon>Pseudomonadota</taxon>
        <taxon>Alphaproteobacteria</taxon>
        <taxon>Hyphomicrobiales</taxon>
        <taxon>Nitrobacteraceae</taxon>
        <taxon>Bradyrhizobium</taxon>
    </lineage>
</organism>
<keyword evidence="2" id="KW-1185">Reference proteome</keyword>
<evidence type="ECO:0000313" key="1">
    <source>
        <dbReference type="EMBL" id="TWA99112.1"/>
    </source>
</evidence>
<protein>
    <submittedName>
        <fullName evidence="1">Uncharacterized protein</fullName>
    </submittedName>
</protein>
<comment type="caution">
    <text evidence="1">The sequence shown here is derived from an EMBL/GenBank/DDBJ whole genome shotgun (WGS) entry which is preliminary data.</text>
</comment>
<dbReference type="RefSeq" id="WP_145662675.1">
    <property type="nucleotide sequence ID" value="NZ_VITK01000004.1"/>
</dbReference>
<sequence length="87" mass="10226">MTAEKLRSHVTYLSELVPDSEGRDVFVGLTYWETIWLIDYRERRARREPGWSRDQAAARELAARHDTAHFEIVTAQAELRFDNPTIH</sequence>
<dbReference type="EMBL" id="VITK01000004">
    <property type="protein sequence ID" value="TWA99112.1"/>
    <property type="molecule type" value="Genomic_DNA"/>
</dbReference>
<proteinExistence type="predicted"/>
<dbReference type="AlphaFoldDB" id="A0A560DQ12"/>
<dbReference type="Proteomes" id="UP000319949">
    <property type="component" value="Unassembled WGS sequence"/>
</dbReference>
<reference evidence="1 2" key="1">
    <citation type="submission" date="2019-06" db="EMBL/GenBank/DDBJ databases">
        <title>Genomic Encyclopedia of Type Strains, Phase IV (KMG-V): Genome sequencing to study the core and pangenomes of soil and plant-associated prokaryotes.</title>
        <authorList>
            <person name="Whitman W."/>
        </authorList>
    </citation>
    <scope>NUCLEOTIDE SEQUENCE [LARGE SCALE GENOMIC DNA]</scope>
    <source>
        <strain evidence="1 2">BR 510</strain>
    </source>
</reference>
<evidence type="ECO:0000313" key="2">
    <source>
        <dbReference type="Proteomes" id="UP000319949"/>
    </source>
</evidence>
<gene>
    <name evidence="1" type="ORF">FBZ96_10480</name>
</gene>
<accession>A0A560DQ12</accession>
<name>A0A560DQ12_9BRAD</name>